<dbReference type="PANTHER" id="PTHR44329:SF288">
    <property type="entry name" value="MITOGEN-ACTIVATED PROTEIN KINASE KINASE KINASE 20"/>
    <property type="match status" value="1"/>
</dbReference>
<feature type="domain" description="Protein kinase" evidence="6">
    <location>
        <begin position="128"/>
        <end position="395"/>
    </location>
</feature>
<evidence type="ECO:0000259" key="6">
    <source>
        <dbReference type="PROSITE" id="PS50011"/>
    </source>
</evidence>
<dbReference type="InterPro" id="IPR000719">
    <property type="entry name" value="Prot_kinase_dom"/>
</dbReference>
<gene>
    <name evidence="7" type="ORF">BS47DRAFT_1396928</name>
</gene>
<comment type="caution">
    <text evidence="7">The sequence shown here is derived from an EMBL/GenBank/DDBJ whole genome shotgun (WGS) entry which is preliminary data.</text>
</comment>
<feature type="region of interest" description="Disordered" evidence="5">
    <location>
        <begin position="69"/>
        <end position="123"/>
    </location>
</feature>
<evidence type="ECO:0000256" key="5">
    <source>
        <dbReference type="SAM" id="MobiDB-lite"/>
    </source>
</evidence>
<keyword evidence="2" id="KW-0547">Nucleotide-binding</keyword>
<evidence type="ECO:0000256" key="3">
    <source>
        <dbReference type="ARBA" id="ARBA00022777"/>
    </source>
</evidence>
<protein>
    <recommendedName>
        <fullName evidence="6">Protein kinase domain-containing protein</fullName>
    </recommendedName>
</protein>
<evidence type="ECO:0000256" key="4">
    <source>
        <dbReference type="ARBA" id="ARBA00022840"/>
    </source>
</evidence>
<organism evidence="7 8">
    <name type="scientific">Hydnum rufescens UP504</name>
    <dbReference type="NCBI Taxonomy" id="1448309"/>
    <lineage>
        <taxon>Eukaryota</taxon>
        <taxon>Fungi</taxon>
        <taxon>Dikarya</taxon>
        <taxon>Basidiomycota</taxon>
        <taxon>Agaricomycotina</taxon>
        <taxon>Agaricomycetes</taxon>
        <taxon>Cantharellales</taxon>
        <taxon>Hydnaceae</taxon>
        <taxon>Hydnum</taxon>
    </lineage>
</organism>
<evidence type="ECO:0000256" key="2">
    <source>
        <dbReference type="ARBA" id="ARBA00022741"/>
    </source>
</evidence>
<dbReference type="PANTHER" id="PTHR44329">
    <property type="entry name" value="SERINE/THREONINE-PROTEIN KINASE TNNI3K-RELATED"/>
    <property type="match status" value="1"/>
</dbReference>
<dbReference type="InterPro" id="IPR051681">
    <property type="entry name" value="Ser/Thr_Kinases-Pseudokinases"/>
</dbReference>
<evidence type="ECO:0000256" key="1">
    <source>
        <dbReference type="ARBA" id="ARBA00022679"/>
    </source>
</evidence>
<dbReference type="GO" id="GO:0005524">
    <property type="term" value="F:ATP binding"/>
    <property type="evidence" value="ECO:0007669"/>
    <property type="project" value="UniProtKB-KW"/>
</dbReference>
<dbReference type="Pfam" id="PF07714">
    <property type="entry name" value="PK_Tyr_Ser-Thr"/>
    <property type="match status" value="1"/>
</dbReference>
<keyword evidence="4" id="KW-0067">ATP-binding</keyword>
<evidence type="ECO:0000313" key="7">
    <source>
        <dbReference type="EMBL" id="KAF9509418.1"/>
    </source>
</evidence>
<proteinExistence type="predicted"/>
<dbReference type="InterPro" id="IPR011009">
    <property type="entry name" value="Kinase-like_dom_sf"/>
</dbReference>
<dbReference type="PROSITE" id="PS00108">
    <property type="entry name" value="PROTEIN_KINASE_ST"/>
    <property type="match status" value="1"/>
</dbReference>
<evidence type="ECO:0000313" key="8">
    <source>
        <dbReference type="Proteomes" id="UP000886523"/>
    </source>
</evidence>
<keyword evidence="1" id="KW-0808">Transferase</keyword>
<feature type="compositionally biased region" description="Pro residues" evidence="5">
    <location>
        <begin position="22"/>
        <end position="32"/>
    </location>
</feature>
<dbReference type="GO" id="GO:0004674">
    <property type="term" value="F:protein serine/threonine kinase activity"/>
    <property type="evidence" value="ECO:0007669"/>
    <property type="project" value="TreeGrafter"/>
</dbReference>
<dbReference type="SUPFAM" id="SSF56112">
    <property type="entry name" value="Protein kinase-like (PK-like)"/>
    <property type="match status" value="1"/>
</dbReference>
<accession>A0A9P6APB7</accession>
<reference evidence="7" key="1">
    <citation type="journal article" date="2020" name="Nat. Commun.">
        <title>Large-scale genome sequencing of mycorrhizal fungi provides insights into the early evolution of symbiotic traits.</title>
        <authorList>
            <person name="Miyauchi S."/>
            <person name="Kiss E."/>
            <person name="Kuo A."/>
            <person name="Drula E."/>
            <person name="Kohler A."/>
            <person name="Sanchez-Garcia M."/>
            <person name="Morin E."/>
            <person name="Andreopoulos B."/>
            <person name="Barry K.W."/>
            <person name="Bonito G."/>
            <person name="Buee M."/>
            <person name="Carver A."/>
            <person name="Chen C."/>
            <person name="Cichocki N."/>
            <person name="Clum A."/>
            <person name="Culley D."/>
            <person name="Crous P.W."/>
            <person name="Fauchery L."/>
            <person name="Girlanda M."/>
            <person name="Hayes R.D."/>
            <person name="Keri Z."/>
            <person name="LaButti K."/>
            <person name="Lipzen A."/>
            <person name="Lombard V."/>
            <person name="Magnuson J."/>
            <person name="Maillard F."/>
            <person name="Murat C."/>
            <person name="Nolan M."/>
            <person name="Ohm R.A."/>
            <person name="Pangilinan J."/>
            <person name="Pereira M.F."/>
            <person name="Perotto S."/>
            <person name="Peter M."/>
            <person name="Pfister S."/>
            <person name="Riley R."/>
            <person name="Sitrit Y."/>
            <person name="Stielow J.B."/>
            <person name="Szollosi G."/>
            <person name="Zifcakova L."/>
            <person name="Stursova M."/>
            <person name="Spatafora J.W."/>
            <person name="Tedersoo L."/>
            <person name="Vaario L.M."/>
            <person name="Yamada A."/>
            <person name="Yan M."/>
            <person name="Wang P."/>
            <person name="Xu J."/>
            <person name="Bruns T."/>
            <person name="Baldrian P."/>
            <person name="Vilgalys R."/>
            <person name="Dunand C."/>
            <person name="Henrissat B."/>
            <person name="Grigoriev I.V."/>
            <person name="Hibbett D."/>
            <person name="Nagy L.G."/>
            <person name="Martin F.M."/>
        </authorList>
    </citation>
    <scope>NUCLEOTIDE SEQUENCE</scope>
    <source>
        <strain evidence="7">UP504</strain>
    </source>
</reference>
<keyword evidence="8" id="KW-1185">Reference proteome</keyword>
<dbReference type="PROSITE" id="PS50011">
    <property type="entry name" value="PROTEIN_KINASE_DOM"/>
    <property type="match status" value="1"/>
</dbReference>
<sequence length="395" mass="43401">MEGLPSFPTVRVGMGTEAGSYPPFPNSMPNPRSPSMRQGSSGRFANSTSWIHEPEVYNPGDDIPDTINTSREQWDPSPGLGRSSLVSDRTPFIPSVRPSSRFPNRDALPSRNPPFQTDSGVPDITHEIYDKTSVASGGYSRVYRALWKMSQGGSANVAVKILRIRGQEIGYGDKTIKRLKREARLWILLNHPNIVPLLGFVSAELGPGLVSPWYSHGDVLQYIRRFPNVPREPLCKDVASGLRYLHERNPPIVHGDLKAANVVVAMDGRAALCDFGLSVILDSGPTGFTSSIIGGTLRFLAPEQLSDDQGSRSPPSDVYAFGCLYAEIMTGDLPFSWYRKAPPIIRAICQGDPPYKVDSIVSNHDLGFLQSCWNPEPTHRPTITKICQALGIEDM</sequence>
<dbReference type="OrthoDB" id="26722at2759"/>
<dbReference type="InterPro" id="IPR008271">
    <property type="entry name" value="Ser/Thr_kinase_AS"/>
</dbReference>
<dbReference type="Proteomes" id="UP000886523">
    <property type="component" value="Unassembled WGS sequence"/>
</dbReference>
<keyword evidence="3" id="KW-0418">Kinase</keyword>
<dbReference type="InterPro" id="IPR001245">
    <property type="entry name" value="Ser-Thr/Tyr_kinase_cat_dom"/>
</dbReference>
<dbReference type="SMART" id="SM00220">
    <property type="entry name" value="S_TKc"/>
    <property type="match status" value="1"/>
</dbReference>
<dbReference type="Gene3D" id="1.10.510.10">
    <property type="entry name" value="Transferase(Phosphotransferase) domain 1"/>
    <property type="match status" value="1"/>
</dbReference>
<dbReference type="EMBL" id="MU129036">
    <property type="protein sequence ID" value="KAF9509418.1"/>
    <property type="molecule type" value="Genomic_DNA"/>
</dbReference>
<dbReference type="AlphaFoldDB" id="A0A9P6APB7"/>
<name>A0A9P6APB7_9AGAM</name>
<feature type="region of interest" description="Disordered" evidence="5">
    <location>
        <begin position="1"/>
        <end position="45"/>
    </location>
</feature>